<dbReference type="WBParaSite" id="NBR_0001957601-mRNA-1">
    <property type="protein sequence ID" value="NBR_0001957601-mRNA-1"/>
    <property type="gene ID" value="NBR_0001957601"/>
</dbReference>
<reference evidence="1 2" key="2">
    <citation type="submission" date="2018-11" db="EMBL/GenBank/DDBJ databases">
        <authorList>
            <consortium name="Pathogen Informatics"/>
        </authorList>
    </citation>
    <scope>NUCLEOTIDE SEQUENCE [LARGE SCALE GENOMIC DNA]</scope>
</reference>
<protein>
    <submittedName>
        <fullName evidence="3">FH2 domain-containing protein</fullName>
    </submittedName>
</protein>
<gene>
    <name evidence="1" type="ORF">NBR_LOCUS19577</name>
</gene>
<reference evidence="3" key="1">
    <citation type="submission" date="2017-02" db="UniProtKB">
        <authorList>
            <consortium name="WormBaseParasite"/>
        </authorList>
    </citation>
    <scope>IDENTIFICATION</scope>
</reference>
<keyword evidence="2" id="KW-1185">Reference proteome</keyword>
<dbReference type="InterPro" id="IPR023578">
    <property type="entry name" value="Ras_GEF_dom_sf"/>
</dbReference>
<evidence type="ECO:0000313" key="1">
    <source>
        <dbReference type="EMBL" id="VDL83311.1"/>
    </source>
</evidence>
<dbReference type="EMBL" id="UYSL01024297">
    <property type="protein sequence ID" value="VDL83311.1"/>
    <property type="molecule type" value="Genomic_DNA"/>
</dbReference>
<dbReference type="STRING" id="27835.A0A0N4YQQ4"/>
<dbReference type="Proteomes" id="UP000271162">
    <property type="component" value="Unassembled WGS sequence"/>
</dbReference>
<dbReference type="SUPFAM" id="SSF48366">
    <property type="entry name" value="Ras GEF"/>
    <property type="match status" value="1"/>
</dbReference>
<organism evidence="3">
    <name type="scientific">Nippostrongylus brasiliensis</name>
    <name type="common">Rat hookworm</name>
    <dbReference type="NCBI Taxonomy" id="27835"/>
    <lineage>
        <taxon>Eukaryota</taxon>
        <taxon>Metazoa</taxon>
        <taxon>Ecdysozoa</taxon>
        <taxon>Nematoda</taxon>
        <taxon>Chromadorea</taxon>
        <taxon>Rhabditida</taxon>
        <taxon>Rhabditina</taxon>
        <taxon>Rhabditomorpha</taxon>
        <taxon>Strongyloidea</taxon>
        <taxon>Heligmosomidae</taxon>
        <taxon>Nippostrongylus</taxon>
    </lineage>
</organism>
<evidence type="ECO:0000313" key="2">
    <source>
        <dbReference type="Proteomes" id="UP000271162"/>
    </source>
</evidence>
<name>A0A0N4YQQ4_NIPBR</name>
<sequence length="107" mass="11787">MVLSKTTPKERAAIVTKFVNVGKELNQLTNLLSVQSNFGEYRKALNGGVHLKDLVAATCCGADFEKTLTVSPSRFAFVQNNYSYFFFFSFSIYLSTANGEEVIGTPS</sequence>
<accession>A0A0N4YQQ4</accession>
<evidence type="ECO:0000313" key="3">
    <source>
        <dbReference type="WBParaSite" id="NBR_0001957601-mRNA-1"/>
    </source>
</evidence>
<proteinExistence type="predicted"/>
<dbReference type="AlphaFoldDB" id="A0A0N4YQQ4"/>